<dbReference type="PANTHER" id="PTHR30537">
    <property type="entry name" value="HTH-TYPE TRANSCRIPTIONAL REGULATOR"/>
    <property type="match status" value="1"/>
</dbReference>
<keyword evidence="3" id="KW-0238">DNA-binding</keyword>
<accession>A0ABS3LH13</accession>
<dbReference type="SUPFAM" id="SSF46785">
    <property type="entry name" value="Winged helix' DNA-binding domain"/>
    <property type="match status" value="1"/>
</dbReference>
<protein>
    <submittedName>
        <fullName evidence="6">LysR family transcriptional regulator</fullName>
    </submittedName>
</protein>
<dbReference type="Proteomes" id="UP000664399">
    <property type="component" value="Unassembled WGS sequence"/>
</dbReference>
<comment type="similarity">
    <text evidence="1">Belongs to the LysR transcriptional regulatory family.</text>
</comment>
<gene>
    <name evidence="6" type="ORF">J2D75_00110</name>
</gene>
<feature type="domain" description="HTH lysR-type" evidence="5">
    <location>
        <begin position="1"/>
        <end position="59"/>
    </location>
</feature>
<evidence type="ECO:0000313" key="6">
    <source>
        <dbReference type="EMBL" id="MBO1326879.1"/>
    </source>
</evidence>
<dbReference type="Pfam" id="PF03466">
    <property type="entry name" value="LysR_substrate"/>
    <property type="match status" value="1"/>
</dbReference>
<evidence type="ECO:0000256" key="2">
    <source>
        <dbReference type="ARBA" id="ARBA00023015"/>
    </source>
</evidence>
<dbReference type="CDD" id="cd08472">
    <property type="entry name" value="PBP2_CrgA_like_3"/>
    <property type="match status" value="1"/>
</dbReference>
<evidence type="ECO:0000256" key="3">
    <source>
        <dbReference type="ARBA" id="ARBA00023125"/>
    </source>
</evidence>
<dbReference type="InterPro" id="IPR005119">
    <property type="entry name" value="LysR_subst-bd"/>
</dbReference>
<dbReference type="EMBL" id="JAFVMG010000001">
    <property type="protein sequence ID" value="MBO1326879.1"/>
    <property type="molecule type" value="Genomic_DNA"/>
</dbReference>
<dbReference type="PRINTS" id="PR00039">
    <property type="entry name" value="HTHLYSR"/>
</dbReference>
<evidence type="ECO:0000259" key="5">
    <source>
        <dbReference type="PROSITE" id="PS50931"/>
    </source>
</evidence>
<dbReference type="InterPro" id="IPR036388">
    <property type="entry name" value="WH-like_DNA-bd_sf"/>
</dbReference>
<keyword evidence="2" id="KW-0805">Transcription regulation</keyword>
<dbReference type="Gene3D" id="3.40.190.290">
    <property type="match status" value="1"/>
</dbReference>
<dbReference type="Pfam" id="PF00126">
    <property type="entry name" value="HTH_1"/>
    <property type="match status" value="1"/>
</dbReference>
<evidence type="ECO:0000256" key="1">
    <source>
        <dbReference type="ARBA" id="ARBA00009437"/>
    </source>
</evidence>
<sequence length="303" mass="32948">MDRVDLLRVFTCVVDMASFTRAASMLDMPRSSVSAAIRELEERLGARLLARTTRTVTPTPDGEAFYAHAQRLVMDMEEAESLFRPGAAGVRGMLRVNLPARLGRLVVAPALPDFLAVHPAMQITLGMTDRPINLTGDGVDCALRVGALRSSGLVARPMGELTLVNVASPAYLARHGMPQHPETLAAEGHEAVLYASATLGRVEPWEWQEAGATHLVELPGRVTVECSEAQIACCLAGLGLIQVPLYDVRAHLVAGDLVEVLPHWRAAPMPMALLYPHRRHLSARLRVFADWLHGVLSCHVLDT</sequence>
<keyword evidence="4" id="KW-0804">Transcription</keyword>
<dbReference type="Gene3D" id="1.10.10.10">
    <property type="entry name" value="Winged helix-like DNA-binding domain superfamily/Winged helix DNA-binding domain"/>
    <property type="match status" value="1"/>
</dbReference>
<dbReference type="PROSITE" id="PS50931">
    <property type="entry name" value="HTH_LYSR"/>
    <property type="match status" value="1"/>
</dbReference>
<dbReference type="InterPro" id="IPR058163">
    <property type="entry name" value="LysR-type_TF_proteobact-type"/>
</dbReference>
<comment type="caution">
    <text evidence="6">The sequence shown here is derived from an EMBL/GenBank/DDBJ whole genome shotgun (WGS) entry which is preliminary data.</text>
</comment>
<dbReference type="InterPro" id="IPR000847">
    <property type="entry name" value="LysR_HTH_N"/>
</dbReference>
<dbReference type="PANTHER" id="PTHR30537:SF72">
    <property type="entry name" value="LYSR FAMILY TRANSCRIPTIONAL REGULATOR"/>
    <property type="match status" value="1"/>
</dbReference>
<organism evidence="6 7">
    <name type="scientific">Acetobacter suratthaniensis</name>
    <dbReference type="NCBI Taxonomy" id="1502841"/>
    <lineage>
        <taxon>Bacteria</taxon>
        <taxon>Pseudomonadati</taxon>
        <taxon>Pseudomonadota</taxon>
        <taxon>Alphaproteobacteria</taxon>
        <taxon>Acetobacterales</taxon>
        <taxon>Acetobacteraceae</taxon>
        <taxon>Acetobacter</taxon>
    </lineage>
</organism>
<dbReference type="SUPFAM" id="SSF53850">
    <property type="entry name" value="Periplasmic binding protein-like II"/>
    <property type="match status" value="1"/>
</dbReference>
<proteinExistence type="inferred from homology"/>
<evidence type="ECO:0000313" key="7">
    <source>
        <dbReference type="Proteomes" id="UP000664399"/>
    </source>
</evidence>
<name>A0ABS3LH13_9PROT</name>
<dbReference type="RefSeq" id="WP_207851610.1">
    <property type="nucleotide sequence ID" value="NZ_JAFVMG010000001.1"/>
</dbReference>
<reference evidence="6 7" key="1">
    <citation type="submission" date="2021-03" db="EMBL/GenBank/DDBJ databases">
        <title>The complete genome sequence of Acetobacter suratthaniensis TBRC 1719.</title>
        <authorList>
            <person name="Charoenyingcharoen P."/>
            <person name="Yukphan P."/>
        </authorList>
    </citation>
    <scope>NUCLEOTIDE SEQUENCE [LARGE SCALE GENOMIC DNA]</scope>
    <source>
        <strain evidence="6 7">TBRC 1719</strain>
    </source>
</reference>
<evidence type="ECO:0000256" key="4">
    <source>
        <dbReference type="ARBA" id="ARBA00023163"/>
    </source>
</evidence>
<dbReference type="InterPro" id="IPR036390">
    <property type="entry name" value="WH_DNA-bd_sf"/>
</dbReference>
<keyword evidence="7" id="KW-1185">Reference proteome</keyword>